<dbReference type="CTD" id="51103"/>
<gene>
    <name evidence="12" type="primary">ndufaf1</name>
</gene>
<dbReference type="InterPro" id="IPR039131">
    <property type="entry name" value="NDUFAF1"/>
</dbReference>
<keyword evidence="4" id="KW-0496">Mitochondrion</keyword>
<sequence>MTSLALHRSWLFGCLWGRLSPWARLALSRAYRRPGSPPENVPPWKRFSFSLQRGVEGVRKQLGLLKEEVMEPLQGPGGRALRELLLEQTRVVWQFRGEDSLRQWMVSCDQEIGGRSRVDLTLGSNGKTALLSGELCVEVPRDGETRYSGYCTLRSRELQAAFERNKHHDWSSFNTLHLCVRGDGRPWMVNISSAMFFSHHKDDLYNYFLFTRGGPYWQHVKIPFSKFFLSSRGRVQDSQQPLWLDKISTIGFTLGDKVDGPFQLEIDFIGVCNDRAHTETFAYESYKRNPEV</sequence>
<reference evidence="13" key="2">
    <citation type="journal article" date="2007" name="PLoS Biol.">
        <title>Survey sequencing and comparative analysis of the elephant shark (Callorhinchus milii) genome.</title>
        <authorList>
            <person name="Venkatesh B."/>
            <person name="Kirkness E.F."/>
            <person name="Loh Y.H."/>
            <person name="Halpern A.L."/>
            <person name="Lee A.P."/>
            <person name="Johnson J."/>
            <person name="Dandona N."/>
            <person name="Viswanathan L.D."/>
            <person name="Tay A."/>
            <person name="Venter J.C."/>
            <person name="Strausberg R.L."/>
            <person name="Brenner S."/>
        </authorList>
    </citation>
    <scope>NUCLEOTIDE SEQUENCE [LARGE SCALE GENOMIC DNA]</scope>
</reference>
<keyword evidence="11" id="KW-0830">Ubiquinone</keyword>
<evidence type="ECO:0000256" key="2">
    <source>
        <dbReference type="ARBA" id="ARBA00007884"/>
    </source>
</evidence>
<evidence type="ECO:0000256" key="1">
    <source>
        <dbReference type="ARBA" id="ARBA00004173"/>
    </source>
</evidence>
<organism evidence="11">
    <name type="scientific">Callorhinchus milii</name>
    <name type="common">Ghost shark</name>
    <dbReference type="NCBI Taxonomy" id="7868"/>
    <lineage>
        <taxon>Eukaryota</taxon>
        <taxon>Metazoa</taxon>
        <taxon>Chordata</taxon>
        <taxon>Craniata</taxon>
        <taxon>Vertebrata</taxon>
        <taxon>Chondrichthyes</taxon>
        <taxon>Holocephali</taxon>
        <taxon>Chimaeriformes</taxon>
        <taxon>Callorhinchidae</taxon>
        <taxon>Callorhinchus</taxon>
    </lineage>
</organism>
<dbReference type="GeneTree" id="ENSGT00390000007200"/>
<reference evidence="12" key="4">
    <citation type="submission" date="2025-05" db="UniProtKB">
        <authorList>
            <consortium name="Ensembl"/>
        </authorList>
    </citation>
    <scope>IDENTIFICATION</scope>
</reference>
<dbReference type="STRING" id="7868.ENSCMIP00000004300"/>
<keyword evidence="9" id="KW-0732">Signal</keyword>
<dbReference type="GO" id="GO:0006120">
    <property type="term" value="P:mitochondrial electron transport, NADH to ubiquinone"/>
    <property type="evidence" value="ECO:0007669"/>
    <property type="project" value="TreeGrafter"/>
</dbReference>
<dbReference type="Pfam" id="PF08547">
    <property type="entry name" value="CIA30"/>
    <property type="match status" value="1"/>
</dbReference>
<accession>V9L1G8</accession>
<dbReference type="SUPFAM" id="SSF49785">
    <property type="entry name" value="Galactose-binding domain-like"/>
    <property type="match status" value="1"/>
</dbReference>
<evidence type="ECO:0000313" key="11">
    <source>
        <dbReference type="EMBL" id="AFP05133.1"/>
    </source>
</evidence>
<proteinExistence type="evidence at transcript level"/>
<evidence type="ECO:0000313" key="12">
    <source>
        <dbReference type="Ensembl" id="ENSCMIP00000004300.1"/>
    </source>
</evidence>
<comment type="function">
    <text evidence="6">As part of the MCIA complex, involved in the assembly of the mitochondrial complex I.</text>
</comment>
<evidence type="ECO:0000256" key="5">
    <source>
        <dbReference type="ARBA" id="ARBA00023186"/>
    </source>
</evidence>
<evidence type="ECO:0000259" key="10">
    <source>
        <dbReference type="Pfam" id="PF08547"/>
    </source>
</evidence>
<name>V9L1G8_CALMI</name>
<feature type="domain" description="NADH:ubiquinone oxidoreductase intermediate-associated protein 30" evidence="10">
    <location>
        <begin position="93"/>
        <end position="266"/>
    </location>
</feature>
<reference evidence="11 13" key="3">
    <citation type="journal article" date="2014" name="Nature">
        <title>Elephant shark genome provides unique insights into gnathostome evolution.</title>
        <authorList>
            <consortium name="International Elephant Shark Genome Sequencing Consortium"/>
            <person name="Venkatesh B."/>
            <person name="Lee A.P."/>
            <person name="Ravi V."/>
            <person name="Maurya A.K."/>
            <person name="Lian M.M."/>
            <person name="Swann J.B."/>
            <person name="Ohta Y."/>
            <person name="Flajnik M.F."/>
            <person name="Sutoh Y."/>
            <person name="Kasahara M."/>
            <person name="Hoon S."/>
            <person name="Gangu V."/>
            <person name="Roy S.W."/>
            <person name="Irimia M."/>
            <person name="Korzh V."/>
            <person name="Kondrychyn I."/>
            <person name="Lim Z.W."/>
            <person name="Tay B.H."/>
            <person name="Tohari S."/>
            <person name="Kong K.W."/>
            <person name="Ho S."/>
            <person name="Lorente-Galdos B."/>
            <person name="Quilez J."/>
            <person name="Marques-Bonet T."/>
            <person name="Raney B.J."/>
            <person name="Ingham P.W."/>
            <person name="Tay A."/>
            <person name="Hillier L.W."/>
            <person name="Minx P."/>
            <person name="Boehm T."/>
            <person name="Wilson R.K."/>
            <person name="Brenner S."/>
            <person name="Warren W.C."/>
        </authorList>
    </citation>
    <scope>NUCLEOTIDE SEQUENCE</scope>
    <source>
        <tissue evidence="11">Testis</tissue>
    </source>
</reference>
<comment type="subcellular location">
    <subcellularLocation>
        <location evidence="1">Mitochondrion</location>
    </subcellularLocation>
</comment>
<keyword evidence="13" id="KW-1185">Reference proteome</keyword>
<comment type="subunit">
    <text evidence="8">Part of the mitochondrial complex I assembly/MCIA complex that comprises at least the core subunits TMEM126B, NDUFAF1, ECSIT and ACAD9 and complement subunits such as COA1 and TMEM186. Interacts with ECSIT. Interacts with ACAD9. At early stages of complex I assembly, it is found in intermediate subcomplexes that contain different subunits including NDUFB6, NDUFA6, NDUFA9, NDUFS3, NDUFS7, ND1, ND2 and ND3. Interacts with TMEM70 and TMEM242.</text>
</comment>
<dbReference type="Gene3D" id="2.60.120.430">
    <property type="entry name" value="Galactose-binding lectin"/>
    <property type="match status" value="1"/>
</dbReference>
<feature type="signal peptide" evidence="9">
    <location>
        <begin position="1"/>
        <end position="17"/>
    </location>
</feature>
<feature type="chain" id="PRO_5044739610" description="Complex I intermediate-associated protein 30, mitochondrial" evidence="9">
    <location>
        <begin position="18"/>
        <end position="292"/>
    </location>
</feature>
<dbReference type="Proteomes" id="UP000314986">
    <property type="component" value="Unassembled WGS sequence"/>
</dbReference>
<dbReference type="InterPro" id="IPR013857">
    <property type="entry name" value="NADH-UbQ_OxRdtase-assoc_prot30"/>
</dbReference>
<reference evidence="13" key="1">
    <citation type="journal article" date="2006" name="Science">
        <title>Ancient noncoding elements conserved in the human genome.</title>
        <authorList>
            <person name="Venkatesh B."/>
            <person name="Kirkness E.F."/>
            <person name="Loh Y.H."/>
            <person name="Halpern A.L."/>
            <person name="Lee A.P."/>
            <person name="Johnson J."/>
            <person name="Dandona N."/>
            <person name="Viswanathan L.D."/>
            <person name="Tay A."/>
            <person name="Venter J.C."/>
            <person name="Strausberg R.L."/>
            <person name="Brenner S."/>
        </authorList>
    </citation>
    <scope>NUCLEOTIDE SEQUENCE [LARGE SCALE GENOMIC DNA]</scope>
</reference>
<dbReference type="GO" id="GO:0005739">
    <property type="term" value="C:mitochondrion"/>
    <property type="evidence" value="ECO:0007669"/>
    <property type="project" value="UniProtKB-SubCell"/>
</dbReference>
<dbReference type="GO" id="GO:0032981">
    <property type="term" value="P:mitochondrial respiratory chain complex I assembly"/>
    <property type="evidence" value="ECO:0007669"/>
    <property type="project" value="TreeGrafter"/>
</dbReference>
<evidence type="ECO:0000313" key="13">
    <source>
        <dbReference type="Proteomes" id="UP000314986"/>
    </source>
</evidence>
<evidence type="ECO:0000256" key="9">
    <source>
        <dbReference type="SAM" id="SignalP"/>
    </source>
</evidence>
<evidence type="ECO:0000256" key="3">
    <source>
        <dbReference type="ARBA" id="ARBA00020004"/>
    </source>
</evidence>
<evidence type="ECO:0000256" key="4">
    <source>
        <dbReference type="ARBA" id="ARBA00023128"/>
    </source>
</evidence>
<dbReference type="OrthoDB" id="42561at2759"/>
<dbReference type="PANTHER" id="PTHR13194">
    <property type="entry name" value="COMPLEX I INTERMEDIATE-ASSOCIATED PROTEIN 30"/>
    <property type="match status" value="1"/>
</dbReference>
<dbReference type="OMA" id="KRTGYAN"/>
<dbReference type="InterPro" id="IPR008979">
    <property type="entry name" value="Galactose-bd-like_sf"/>
</dbReference>
<evidence type="ECO:0000256" key="7">
    <source>
        <dbReference type="ARBA" id="ARBA00031882"/>
    </source>
</evidence>
<dbReference type="AlphaFoldDB" id="V9L1G8"/>
<evidence type="ECO:0000256" key="6">
    <source>
        <dbReference type="ARBA" id="ARBA00029396"/>
    </source>
</evidence>
<protein>
    <recommendedName>
        <fullName evidence="3">Complex I intermediate-associated protein 30, mitochondrial</fullName>
    </recommendedName>
    <alternativeName>
        <fullName evidence="7">NADH dehydrogenase [ubiquinone] 1 alpha subcomplex assembly factor 1</fullName>
    </alternativeName>
</protein>
<keyword evidence="5" id="KW-0143">Chaperone</keyword>
<dbReference type="EMBL" id="JW872615">
    <property type="protein sequence ID" value="AFP05133.1"/>
    <property type="molecule type" value="mRNA"/>
</dbReference>
<dbReference type="PANTHER" id="PTHR13194:SF18">
    <property type="entry name" value="COMPLEX I INTERMEDIATE-ASSOCIATED PROTEIN 30, MITOCHONDRIAL"/>
    <property type="match status" value="1"/>
</dbReference>
<evidence type="ECO:0000256" key="8">
    <source>
        <dbReference type="ARBA" id="ARBA00047124"/>
    </source>
</evidence>
<comment type="similarity">
    <text evidence="2">Belongs to the CIA30 family.</text>
</comment>
<dbReference type="RefSeq" id="XP_007883046.1">
    <property type="nucleotide sequence ID" value="XM_007884855.2"/>
</dbReference>
<dbReference type="GO" id="GO:0051082">
    <property type="term" value="F:unfolded protein binding"/>
    <property type="evidence" value="ECO:0007669"/>
    <property type="project" value="TreeGrafter"/>
</dbReference>
<dbReference type="KEGG" id="cmk:103172051"/>
<dbReference type="GeneID" id="103172051"/>
<dbReference type="Ensembl" id="ENSCMIT00000004461.1">
    <property type="protein sequence ID" value="ENSCMIP00000004300.1"/>
    <property type="gene ID" value="ENSCMIG00000002571.1"/>
</dbReference>